<evidence type="ECO:0000256" key="1">
    <source>
        <dbReference type="SAM" id="MobiDB-lite"/>
    </source>
</evidence>
<feature type="compositionally biased region" description="Polar residues" evidence="1">
    <location>
        <begin position="100"/>
        <end position="111"/>
    </location>
</feature>
<dbReference type="Proteomes" id="UP000235388">
    <property type="component" value="Unassembled WGS sequence"/>
</dbReference>
<comment type="caution">
    <text evidence="2">The sequence shown here is derived from an EMBL/GenBank/DDBJ whole genome shotgun (WGS) entry which is preliminary data.</text>
</comment>
<dbReference type="EMBL" id="PGCJ01000027">
    <property type="protein sequence ID" value="PLW55893.1"/>
    <property type="molecule type" value="Genomic_DNA"/>
</dbReference>
<organism evidence="2 3">
    <name type="scientific">Puccinia coronata f. sp. avenae</name>
    <dbReference type="NCBI Taxonomy" id="200324"/>
    <lineage>
        <taxon>Eukaryota</taxon>
        <taxon>Fungi</taxon>
        <taxon>Dikarya</taxon>
        <taxon>Basidiomycota</taxon>
        <taxon>Pucciniomycotina</taxon>
        <taxon>Pucciniomycetes</taxon>
        <taxon>Pucciniales</taxon>
        <taxon>Pucciniaceae</taxon>
        <taxon>Puccinia</taxon>
    </lineage>
</organism>
<keyword evidence="3" id="KW-1185">Reference proteome</keyword>
<proteinExistence type="predicted"/>
<name>A0A2N5W0V6_9BASI</name>
<reference evidence="2 3" key="1">
    <citation type="submission" date="2017-11" db="EMBL/GenBank/DDBJ databases">
        <title>De novo assembly and phasing of dikaryotic genomes from two isolates of Puccinia coronata f. sp. avenae, the causal agent of oat crown rust.</title>
        <authorList>
            <person name="Miller M.E."/>
            <person name="Zhang Y."/>
            <person name="Omidvar V."/>
            <person name="Sperschneider J."/>
            <person name="Schwessinger B."/>
            <person name="Raley C."/>
            <person name="Palmer J.M."/>
            <person name="Garnica D."/>
            <person name="Upadhyaya N."/>
            <person name="Rathjen J."/>
            <person name="Taylor J.M."/>
            <person name="Park R.F."/>
            <person name="Dodds P.N."/>
            <person name="Hirsch C.D."/>
            <person name="Kianian S.F."/>
            <person name="Figueroa M."/>
        </authorList>
    </citation>
    <scope>NUCLEOTIDE SEQUENCE [LARGE SCALE GENOMIC DNA]</scope>
    <source>
        <strain evidence="2">12NC29</strain>
    </source>
</reference>
<gene>
    <name evidence="2" type="ORF">PCANC_02182</name>
</gene>
<protein>
    <submittedName>
        <fullName evidence="2">Uncharacterized protein</fullName>
    </submittedName>
</protein>
<evidence type="ECO:0000313" key="2">
    <source>
        <dbReference type="EMBL" id="PLW55893.1"/>
    </source>
</evidence>
<feature type="compositionally biased region" description="Basic residues" evidence="1">
    <location>
        <begin position="80"/>
        <end position="90"/>
    </location>
</feature>
<evidence type="ECO:0000313" key="3">
    <source>
        <dbReference type="Proteomes" id="UP000235388"/>
    </source>
</evidence>
<dbReference type="AlphaFoldDB" id="A0A2N5W0V6"/>
<feature type="region of interest" description="Disordered" evidence="1">
    <location>
        <begin position="46"/>
        <end position="111"/>
    </location>
</feature>
<accession>A0A2N5W0V6</accession>
<dbReference type="OrthoDB" id="2496678at2759"/>
<sequence>MDSGAHSGLHRSVELTRGLFTHLERIQGMQSAIAMQHQALENVELGVEGHFKAKPPSLSQHQQQQQQPDIAGRPDSSSNTRHHPHPHRNHSGISGLQEPHGSSSESVRQQFLNRQAALSDLSVSLTEIHNLGLHSSSPKLGTPGPTSPPN</sequence>